<feature type="compositionally biased region" description="Low complexity" evidence="2">
    <location>
        <begin position="191"/>
        <end position="201"/>
    </location>
</feature>
<accession>A0A8R7R3P9</accession>
<evidence type="ECO:0000259" key="3">
    <source>
        <dbReference type="PROSITE" id="PS50158"/>
    </source>
</evidence>
<dbReference type="SUPFAM" id="SSF57756">
    <property type="entry name" value="Retrovirus zinc finger-like domains"/>
    <property type="match status" value="1"/>
</dbReference>
<keyword evidence="1" id="KW-0863">Zinc-finger</keyword>
<proteinExistence type="predicted"/>
<dbReference type="AlphaFoldDB" id="A0A8R7R3P9"/>
<dbReference type="Gramene" id="TuG1812G0700005240.01.T01">
    <property type="protein sequence ID" value="TuG1812G0700005240.01.T01.cds355573"/>
    <property type="gene ID" value="TuG1812G0700005240.01"/>
</dbReference>
<keyword evidence="1" id="KW-0862">Zinc</keyword>
<evidence type="ECO:0000256" key="1">
    <source>
        <dbReference type="PROSITE-ProRule" id="PRU00047"/>
    </source>
</evidence>
<feature type="region of interest" description="Disordered" evidence="2">
    <location>
        <begin position="135"/>
        <end position="156"/>
    </location>
</feature>
<evidence type="ECO:0000313" key="5">
    <source>
        <dbReference type="Proteomes" id="UP000015106"/>
    </source>
</evidence>
<reference evidence="4" key="3">
    <citation type="submission" date="2022-06" db="UniProtKB">
        <authorList>
            <consortium name="EnsemblPlants"/>
        </authorList>
    </citation>
    <scope>IDENTIFICATION</scope>
</reference>
<keyword evidence="5" id="KW-1185">Reference proteome</keyword>
<name>A0A8R7R3P9_TRIUA</name>
<feature type="domain" description="CCHC-type" evidence="3">
    <location>
        <begin position="99"/>
        <end position="114"/>
    </location>
</feature>
<dbReference type="GO" id="GO:0008270">
    <property type="term" value="F:zinc ion binding"/>
    <property type="evidence" value="ECO:0007669"/>
    <property type="project" value="UniProtKB-KW"/>
</dbReference>
<dbReference type="Proteomes" id="UP000015106">
    <property type="component" value="Chromosome 7"/>
</dbReference>
<evidence type="ECO:0000256" key="2">
    <source>
        <dbReference type="SAM" id="MobiDB-lite"/>
    </source>
</evidence>
<dbReference type="InterPro" id="IPR036875">
    <property type="entry name" value="Znf_CCHC_sf"/>
</dbReference>
<dbReference type="GO" id="GO:0003676">
    <property type="term" value="F:nucleic acid binding"/>
    <property type="evidence" value="ECO:0007669"/>
    <property type="project" value="InterPro"/>
</dbReference>
<protein>
    <recommendedName>
        <fullName evidence="3">CCHC-type domain-containing protein</fullName>
    </recommendedName>
</protein>
<dbReference type="PANTHER" id="PTHR34222:SF43">
    <property type="entry name" value="RETROTRANSPOSON GAG DOMAIN-CONTAINING PROTEIN"/>
    <property type="match status" value="1"/>
</dbReference>
<organism evidence="4 5">
    <name type="scientific">Triticum urartu</name>
    <name type="common">Red wild einkorn</name>
    <name type="synonym">Crithodium urartu</name>
    <dbReference type="NCBI Taxonomy" id="4572"/>
    <lineage>
        <taxon>Eukaryota</taxon>
        <taxon>Viridiplantae</taxon>
        <taxon>Streptophyta</taxon>
        <taxon>Embryophyta</taxon>
        <taxon>Tracheophyta</taxon>
        <taxon>Spermatophyta</taxon>
        <taxon>Magnoliopsida</taxon>
        <taxon>Liliopsida</taxon>
        <taxon>Poales</taxon>
        <taxon>Poaceae</taxon>
        <taxon>BOP clade</taxon>
        <taxon>Pooideae</taxon>
        <taxon>Triticodae</taxon>
        <taxon>Triticeae</taxon>
        <taxon>Triticinae</taxon>
        <taxon>Triticum</taxon>
    </lineage>
</organism>
<dbReference type="EnsemblPlants" id="TuG1812G0700005240.01.T01">
    <property type="protein sequence ID" value="TuG1812G0700005240.01.T01.cds355573"/>
    <property type="gene ID" value="TuG1812G0700005240.01"/>
</dbReference>
<reference evidence="4" key="2">
    <citation type="submission" date="2018-03" db="EMBL/GenBank/DDBJ databases">
        <title>The Triticum urartu genome reveals the dynamic nature of wheat genome evolution.</title>
        <authorList>
            <person name="Ling H."/>
            <person name="Ma B."/>
            <person name="Shi X."/>
            <person name="Liu H."/>
            <person name="Dong L."/>
            <person name="Sun H."/>
            <person name="Cao Y."/>
            <person name="Gao Q."/>
            <person name="Zheng S."/>
            <person name="Li Y."/>
            <person name="Yu Y."/>
            <person name="Du H."/>
            <person name="Qi M."/>
            <person name="Li Y."/>
            <person name="Yu H."/>
            <person name="Cui Y."/>
            <person name="Wang N."/>
            <person name="Chen C."/>
            <person name="Wu H."/>
            <person name="Zhao Y."/>
            <person name="Zhang J."/>
            <person name="Li Y."/>
            <person name="Zhou W."/>
            <person name="Zhang B."/>
            <person name="Hu W."/>
            <person name="Eijk M."/>
            <person name="Tang J."/>
            <person name="Witsenboer H."/>
            <person name="Zhao S."/>
            <person name="Li Z."/>
            <person name="Zhang A."/>
            <person name="Wang D."/>
            <person name="Liang C."/>
        </authorList>
    </citation>
    <scope>NUCLEOTIDE SEQUENCE [LARGE SCALE GENOMIC DNA]</scope>
    <source>
        <strain evidence="4">cv. G1812</strain>
    </source>
</reference>
<sequence length="201" mass="22007">MEYEKCVEKYNKWTERRRVRDFLNGLHSKFENRRATLYGTGKLPSLEQAISAIISEETRLRLEAGAAVLEGVVHRRSALLTAESGNYPITGTNTYSRACFECGLTGHLRAACPQLMGGGRGRGLDWRARGRGRGFDGCGGGRGRGMRPAGRANTSVVVEEAPRTVSIEMTTDELEKWHQFKGLSLGDKQSSEPSPSSASAN</sequence>
<dbReference type="PROSITE" id="PS50158">
    <property type="entry name" value="ZF_CCHC"/>
    <property type="match status" value="1"/>
</dbReference>
<feature type="region of interest" description="Disordered" evidence="2">
    <location>
        <begin position="180"/>
        <end position="201"/>
    </location>
</feature>
<dbReference type="InterPro" id="IPR001878">
    <property type="entry name" value="Znf_CCHC"/>
</dbReference>
<evidence type="ECO:0000313" key="4">
    <source>
        <dbReference type="EnsemblPlants" id="TuG1812G0700005240.01.T01.cds355573"/>
    </source>
</evidence>
<keyword evidence="1" id="KW-0479">Metal-binding</keyword>
<dbReference type="PANTHER" id="PTHR34222">
    <property type="entry name" value="GAG_PRE-INTEGRS DOMAIN-CONTAINING PROTEIN"/>
    <property type="match status" value="1"/>
</dbReference>
<reference evidence="5" key="1">
    <citation type="journal article" date="2013" name="Nature">
        <title>Draft genome of the wheat A-genome progenitor Triticum urartu.</title>
        <authorList>
            <person name="Ling H.Q."/>
            <person name="Zhao S."/>
            <person name="Liu D."/>
            <person name="Wang J."/>
            <person name="Sun H."/>
            <person name="Zhang C."/>
            <person name="Fan H."/>
            <person name="Li D."/>
            <person name="Dong L."/>
            <person name="Tao Y."/>
            <person name="Gao C."/>
            <person name="Wu H."/>
            <person name="Li Y."/>
            <person name="Cui Y."/>
            <person name="Guo X."/>
            <person name="Zheng S."/>
            <person name="Wang B."/>
            <person name="Yu K."/>
            <person name="Liang Q."/>
            <person name="Yang W."/>
            <person name="Lou X."/>
            <person name="Chen J."/>
            <person name="Feng M."/>
            <person name="Jian J."/>
            <person name="Zhang X."/>
            <person name="Luo G."/>
            <person name="Jiang Y."/>
            <person name="Liu J."/>
            <person name="Wang Z."/>
            <person name="Sha Y."/>
            <person name="Zhang B."/>
            <person name="Wu H."/>
            <person name="Tang D."/>
            <person name="Shen Q."/>
            <person name="Xue P."/>
            <person name="Zou S."/>
            <person name="Wang X."/>
            <person name="Liu X."/>
            <person name="Wang F."/>
            <person name="Yang Y."/>
            <person name="An X."/>
            <person name="Dong Z."/>
            <person name="Zhang K."/>
            <person name="Zhang X."/>
            <person name="Luo M.C."/>
            <person name="Dvorak J."/>
            <person name="Tong Y."/>
            <person name="Wang J."/>
            <person name="Yang H."/>
            <person name="Li Z."/>
            <person name="Wang D."/>
            <person name="Zhang A."/>
            <person name="Wang J."/>
        </authorList>
    </citation>
    <scope>NUCLEOTIDE SEQUENCE</scope>
    <source>
        <strain evidence="5">cv. G1812</strain>
    </source>
</reference>